<dbReference type="AlphaFoldDB" id="B9G7Z6"/>
<dbReference type="Proteomes" id="UP000007752">
    <property type="component" value="Chromosome 10"/>
</dbReference>
<feature type="compositionally biased region" description="Pro residues" evidence="1">
    <location>
        <begin position="104"/>
        <end position="114"/>
    </location>
</feature>
<feature type="compositionally biased region" description="Low complexity" evidence="1">
    <location>
        <begin position="174"/>
        <end position="196"/>
    </location>
</feature>
<gene>
    <name evidence="2" type="ORF">OsJ_31040</name>
</gene>
<reference evidence="2" key="2">
    <citation type="submission" date="2008-12" db="EMBL/GenBank/DDBJ databases">
        <title>Improved gene annotation of the rice (Oryza sativa) genomes.</title>
        <authorList>
            <person name="Wang J."/>
            <person name="Li R."/>
            <person name="Fan W."/>
            <person name="Huang Q."/>
            <person name="Zhang J."/>
            <person name="Zhou Y."/>
            <person name="Hu Y."/>
            <person name="Zi S."/>
            <person name="Li J."/>
            <person name="Ni P."/>
            <person name="Zheng H."/>
            <person name="Zhang Y."/>
            <person name="Zhao M."/>
            <person name="Hao Q."/>
            <person name="McDermott J."/>
            <person name="Samudrala R."/>
            <person name="Kristiansen K."/>
            <person name="Wong G.K.-S."/>
        </authorList>
    </citation>
    <scope>NUCLEOTIDE SEQUENCE</scope>
</reference>
<feature type="region of interest" description="Disordered" evidence="1">
    <location>
        <begin position="69"/>
        <end position="196"/>
    </location>
</feature>
<dbReference type="EMBL" id="CM000147">
    <property type="protein sequence ID" value="EEE50731.1"/>
    <property type="molecule type" value="Genomic_DNA"/>
</dbReference>
<name>B9G7Z6_ORYSJ</name>
<protein>
    <submittedName>
        <fullName evidence="2">Uncharacterized protein</fullName>
    </submittedName>
</protein>
<accession>B9G7Z6</accession>
<reference evidence="2" key="1">
    <citation type="journal article" date="2005" name="PLoS Biol.">
        <title>The genomes of Oryza sativa: a history of duplications.</title>
        <authorList>
            <person name="Yu J."/>
            <person name="Wang J."/>
            <person name="Lin W."/>
            <person name="Li S."/>
            <person name="Li H."/>
            <person name="Zhou J."/>
            <person name="Ni P."/>
            <person name="Dong W."/>
            <person name="Hu S."/>
            <person name="Zeng C."/>
            <person name="Zhang J."/>
            <person name="Zhang Y."/>
            <person name="Li R."/>
            <person name="Xu Z."/>
            <person name="Li S."/>
            <person name="Li X."/>
            <person name="Zheng H."/>
            <person name="Cong L."/>
            <person name="Lin L."/>
            <person name="Yin J."/>
            <person name="Geng J."/>
            <person name="Li G."/>
            <person name="Shi J."/>
            <person name="Liu J."/>
            <person name="Lv H."/>
            <person name="Li J."/>
            <person name="Wang J."/>
            <person name="Deng Y."/>
            <person name="Ran L."/>
            <person name="Shi X."/>
            <person name="Wang X."/>
            <person name="Wu Q."/>
            <person name="Li C."/>
            <person name="Ren X."/>
            <person name="Wang J."/>
            <person name="Wang X."/>
            <person name="Li D."/>
            <person name="Liu D."/>
            <person name="Zhang X."/>
            <person name="Ji Z."/>
            <person name="Zhao W."/>
            <person name="Sun Y."/>
            <person name="Zhang Z."/>
            <person name="Bao J."/>
            <person name="Han Y."/>
            <person name="Dong L."/>
            <person name="Ji J."/>
            <person name="Chen P."/>
            <person name="Wu S."/>
            <person name="Liu J."/>
            <person name="Xiao Y."/>
            <person name="Bu D."/>
            <person name="Tan J."/>
            <person name="Yang L."/>
            <person name="Ye C."/>
            <person name="Zhang J."/>
            <person name="Xu J."/>
            <person name="Zhou Y."/>
            <person name="Yu Y."/>
            <person name="Zhang B."/>
            <person name="Zhuang S."/>
            <person name="Wei H."/>
            <person name="Liu B."/>
            <person name="Lei M."/>
            <person name="Yu H."/>
            <person name="Li Y."/>
            <person name="Xu H."/>
            <person name="Wei S."/>
            <person name="He X."/>
            <person name="Fang L."/>
            <person name="Zhang Z."/>
            <person name="Zhang Y."/>
            <person name="Huang X."/>
            <person name="Su Z."/>
            <person name="Tong W."/>
            <person name="Li J."/>
            <person name="Tong Z."/>
            <person name="Li S."/>
            <person name="Ye J."/>
            <person name="Wang L."/>
            <person name="Fang L."/>
            <person name="Lei T."/>
            <person name="Chen C."/>
            <person name="Chen H."/>
            <person name="Xu Z."/>
            <person name="Li H."/>
            <person name="Huang H."/>
            <person name="Zhang F."/>
            <person name="Xu H."/>
            <person name="Li N."/>
            <person name="Zhao C."/>
            <person name="Li S."/>
            <person name="Dong L."/>
            <person name="Huang Y."/>
            <person name="Li L."/>
            <person name="Xi Y."/>
            <person name="Qi Q."/>
            <person name="Li W."/>
            <person name="Zhang B."/>
            <person name="Hu W."/>
            <person name="Zhang Y."/>
            <person name="Tian X."/>
            <person name="Jiao Y."/>
            <person name="Liang X."/>
            <person name="Jin J."/>
            <person name="Gao L."/>
            <person name="Zheng W."/>
            <person name="Hao B."/>
            <person name="Liu S."/>
            <person name="Wang W."/>
            <person name="Yuan L."/>
            <person name="Cao M."/>
            <person name="McDermott J."/>
            <person name="Samudrala R."/>
            <person name="Wang J."/>
            <person name="Wong G.K."/>
            <person name="Yang H."/>
        </authorList>
    </citation>
    <scope>NUCLEOTIDE SEQUENCE [LARGE SCALE GENOMIC DNA]</scope>
</reference>
<proteinExistence type="predicted"/>
<evidence type="ECO:0000256" key="1">
    <source>
        <dbReference type="SAM" id="MobiDB-lite"/>
    </source>
</evidence>
<organism evidence="2">
    <name type="scientific">Oryza sativa subsp. japonica</name>
    <name type="common">Rice</name>
    <dbReference type="NCBI Taxonomy" id="39947"/>
    <lineage>
        <taxon>Eukaryota</taxon>
        <taxon>Viridiplantae</taxon>
        <taxon>Streptophyta</taxon>
        <taxon>Embryophyta</taxon>
        <taxon>Tracheophyta</taxon>
        <taxon>Spermatophyta</taxon>
        <taxon>Magnoliopsida</taxon>
        <taxon>Liliopsida</taxon>
        <taxon>Poales</taxon>
        <taxon>Poaceae</taxon>
        <taxon>BOP clade</taxon>
        <taxon>Oryzoideae</taxon>
        <taxon>Oryzeae</taxon>
        <taxon>Oryzinae</taxon>
        <taxon>Oryza</taxon>
        <taxon>Oryza sativa</taxon>
    </lineage>
</organism>
<evidence type="ECO:0000313" key="2">
    <source>
        <dbReference type="EMBL" id="EEE50731.1"/>
    </source>
</evidence>
<feature type="compositionally biased region" description="Low complexity" evidence="1">
    <location>
        <begin position="79"/>
        <end position="98"/>
    </location>
</feature>
<sequence length="196" mass="20198">MRVILHPATRHPGGTHVDGFVQSAGRRATVVHARPGQRGYADVGAFQGTPQPPLRAPAPLRAAIRALGVPPHEHRGRLPRSVPGPASPRRSSRGSPAGTAVHRGPPPAAQPPGPAAEAGIPGRGHESRPTVRAHGALPVPGHDIRARRTPDAGPPAIDRPRRQAGTGHRHRRGSPGQAALPSPAGGAPSPRAVLQL</sequence>